<evidence type="ECO:0000313" key="2">
    <source>
        <dbReference type="Proteomes" id="UP000697998"/>
    </source>
</evidence>
<protein>
    <recommendedName>
        <fullName evidence="3">Thymidylate kinase</fullName>
    </recommendedName>
</protein>
<accession>A0A935PWX6</accession>
<gene>
    <name evidence="1" type="ORF">IPJ27_01145</name>
</gene>
<dbReference type="EMBL" id="JADJMH010000001">
    <property type="protein sequence ID" value="MBK7673471.1"/>
    <property type="molecule type" value="Genomic_DNA"/>
</dbReference>
<dbReference type="SUPFAM" id="SSF52540">
    <property type="entry name" value="P-loop containing nucleoside triphosphate hydrolases"/>
    <property type="match status" value="1"/>
</dbReference>
<evidence type="ECO:0000313" key="1">
    <source>
        <dbReference type="EMBL" id="MBK7673471.1"/>
    </source>
</evidence>
<dbReference type="AlphaFoldDB" id="A0A935PWX6"/>
<name>A0A935PWX6_9PROT</name>
<dbReference type="Proteomes" id="UP000697998">
    <property type="component" value="Unassembled WGS sequence"/>
</dbReference>
<sequence>MGECEQTKARRCLRPSGIVVAILGVDGVGKSTLISAILLALNDATQIPVVVQHLRPTVLPPLSRLKGKKEVPVSSVLEPHGSTPSGKLGSLLRLTYLTLDYLIGYWLWTRPKIAQQPTVVIFDRYAYDMALDPRRFRIGLSSRVVGWFAALAPKPDLIICLHGSPEVIAARKQELSLEETRRQVDALRKFASQEPRAVLISTDTTIDETRDKALQAVFNLLQGRLPIEHPSEAPLLPRNHISVETNKR</sequence>
<dbReference type="Gene3D" id="3.40.50.300">
    <property type="entry name" value="P-loop containing nucleotide triphosphate hydrolases"/>
    <property type="match status" value="1"/>
</dbReference>
<comment type="caution">
    <text evidence="1">The sequence shown here is derived from an EMBL/GenBank/DDBJ whole genome shotgun (WGS) entry which is preliminary data.</text>
</comment>
<evidence type="ECO:0008006" key="3">
    <source>
        <dbReference type="Google" id="ProtNLM"/>
    </source>
</evidence>
<proteinExistence type="predicted"/>
<organism evidence="1 2">
    <name type="scientific">Candidatus Accumulibacter proximus</name>
    <dbReference type="NCBI Taxonomy" id="2954385"/>
    <lineage>
        <taxon>Bacteria</taxon>
        <taxon>Pseudomonadati</taxon>
        <taxon>Pseudomonadota</taxon>
        <taxon>Betaproteobacteria</taxon>
        <taxon>Candidatus Accumulibacter</taxon>
    </lineage>
</organism>
<reference evidence="1 2" key="1">
    <citation type="submission" date="2020-10" db="EMBL/GenBank/DDBJ databases">
        <title>Connecting structure to function with the recovery of over 1000 high-quality activated sludge metagenome-assembled genomes encoding full-length rRNA genes using long-read sequencing.</title>
        <authorList>
            <person name="Singleton C.M."/>
            <person name="Petriglieri F."/>
            <person name="Kristensen J.M."/>
            <person name="Kirkegaard R.H."/>
            <person name="Michaelsen T.Y."/>
            <person name="Andersen M.H."/>
            <person name="Karst S.M."/>
            <person name="Dueholm M.S."/>
            <person name="Nielsen P.H."/>
            <person name="Albertsen M."/>
        </authorList>
    </citation>
    <scope>NUCLEOTIDE SEQUENCE [LARGE SCALE GENOMIC DNA]</scope>
    <source>
        <strain evidence="1">EsbW_18-Q3-R4-48_BATAC.285</strain>
    </source>
</reference>
<dbReference type="InterPro" id="IPR027417">
    <property type="entry name" value="P-loop_NTPase"/>
</dbReference>